<dbReference type="EMBL" id="CP027850">
    <property type="protein sequence ID" value="AVQ02890.1"/>
    <property type="molecule type" value="Genomic_DNA"/>
</dbReference>
<evidence type="ECO:0000313" key="1">
    <source>
        <dbReference type="EMBL" id="AVQ02890.1"/>
    </source>
</evidence>
<sequence length="81" mass="9375">MFRYLVFPASDGWRVRLENDDRSLRFDTLQSAERRARWLSMRAAVQGAESEILLLDDAGATVGRWRGERYESLRPFIVVAA</sequence>
<name>A0ABM6TI80_9CAUL</name>
<dbReference type="Proteomes" id="UP000240527">
    <property type="component" value="Chromosome"/>
</dbReference>
<reference evidence="1 2" key="1">
    <citation type="journal article" date="2015" name="Biotechnol. Bioeng.">
        <title>Genome sequence and phenotypic characterization of Caulobacter segnis.</title>
        <authorList>
            <person name="Patel S."/>
            <person name="Fletcher B."/>
            <person name="Scott D.C."/>
            <person name="Ely B."/>
        </authorList>
    </citation>
    <scope>NUCLEOTIDE SEQUENCE [LARGE SCALE GENOMIC DNA]</scope>
    <source>
        <strain evidence="1 2">TK0059</strain>
    </source>
</reference>
<dbReference type="RefSeq" id="WP_013079862.1">
    <property type="nucleotide sequence ID" value="NZ_CP027850.1"/>
</dbReference>
<organism evidence="1 2">
    <name type="scientific">Caulobacter segnis</name>
    <dbReference type="NCBI Taxonomy" id="88688"/>
    <lineage>
        <taxon>Bacteria</taxon>
        <taxon>Pseudomonadati</taxon>
        <taxon>Pseudomonadota</taxon>
        <taxon>Alphaproteobacteria</taxon>
        <taxon>Caulobacterales</taxon>
        <taxon>Caulobacteraceae</taxon>
        <taxon>Caulobacter</taxon>
    </lineage>
</organism>
<accession>A0ABM6TI80</accession>
<gene>
    <name evidence="1" type="ORF">B7G68_14120</name>
</gene>
<proteinExistence type="predicted"/>
<dbReference type="InterPro" id="IPR018691">
    <property type="entry name" value="DUF2188"/>
</dbReference>
<evidence type="ECO:0000313" key="2">
    <source>
        <dbReference type="Proteomes" id="UP000240527"/>
    </source>
</evidence>
<protein>
    <submittedName>
        <fullName evidence="1">DUF2188 domain-containing protein</fullName>
    </submittedName>
</protein>
<keyword evidence="2" id="KW-1185">Reference proteome</keyword>
<dbReference type="Pfam" id="PF09954">
    <property type="entry name" value="DUF2188"/>
    <property type="match status" value="1"/>
</dbReference>